<accession>A0AAD7YX43</accession>
<name>A0AAD7YX43_MYTSE</name>
<feature type="domain" description="Mutator-like transposase" evidence="1">
    <location>
        <begin position="9"/>
        <end position="175"/>
    </location>
</feature>
<reference evidence="2" key="1">
    <citation type="submission" date="2023-03" db="EMBL/GenBank/DDBJ databases">
        <title>Chromosome-level genomes of two armyworms, Mythimna separata and Mythimna loreyi, provide insights into the biosynthesis and reception of sex pheromones.</title>
        <authorList>
            <person name="Zhao H."/>
        </authorList>
    </citation>
    <scope>NUCLEOTIDE SEQUENCE</scope>
    <source>
        <strain evidence="2">BeijingLab</strain>
        <tissue evidence="2">Pupa</tissue>
    </source>
</reference>
<dbReference type="InterPro" id="IPR049012">
    <property type="entry name" value="Mutator_transp_dom"/>
</dbReference>
<sequence>MCNEKFHVENDPPGEQLTVNHCAVAGTIATGNGHSQLQEFSASLNLPIMTTKTYKACHVKLQMHWEKVSVESMNQAAAKERELALSENRVDKNGIPIIDVVVDGCWSKRTYKKNYSALSGAAAIIGRKTGEVLFLGVKNKYCAICAQAENRKQEPKTHECYKNYSGPSTAMDQKFSSKVLGVPLTCIT</sequence>
<evidence type="ECO:0000313" key="2">
    <source>
        <dbReference type="EMBL" id="KAJ8728955.1"/>
    </source>
</evidence>
<proteinExistence type="predicted"/>
<organism evidence="2 3">
    <name type="scientific">Mythimna separata</name>
    <name type="common">Oriental armyworm</name>
    <name type="synonym">Pseudaletia separata</name>
    <dbReference type="NCBI Taxonomy" id="271217"/>
    <lineage>
        <taxon>Eukaryota</taxon>
        <taxon>Metazoa</taxon>
        <taxon>Ecdysozoa</taxon>
        <taxon>Arthropoda</taxon>
        <taxon>Hexapoda</taxon>
        <taxon>Insecta</taxon>
        <taxon>Pterygota</taxon>
        <taxon>Neoptera</taxon>
        <taxon>Endopterygota</taxon>
        <taxon>Lepidoptera</taxon>
        <taxon>Glossata</taxon>
        <taxon>Ditrysia</taxon>
        <taxon>Noctuoidea</taxon>
        <taxon>Noctuidae</taxon>
        <taxon>Noctuinae</taxon>
        <taxon>Hadenini</taxon>
        <taxon>Mythimna</taxon>
    </lineage>
</organism>
<dbReference type="Pfam" id="PF20700">
    <property type="entry name" value="Mutator"/>
    <property type="match status" value="1"/>
</dbReference>
<gene>
    <name evidence="2" type="ORF">PYW07_006651</name>
</gene>
<dbReference type="AlphaFoldDB" id="A0AAD7YX43"/>
<keyword evidence="3" id="KW-1185">Reference proteome</keyword>
<dbReference type="Proteomes" id="UP001231518">
    <property type="component" value="Chromosome 19"/>
</dbReference>
<evidence type="ECO:0000313" key="3">
    <source>
        <dbReference type="Proteomes" id="UP001231518"/>
    </source>
</evidence>
<comment type="caution">
    <text evidence="2">The sequence shown here is derived from an EMBL/GenBank/DDBJ whole genome shotgun (WGS) entry which is preliminary data.</text>
</comment>
<dbReference type="EMBL" id="JARGEI010000007">
    <property type="protein sequence ID" value="KAJ8728955.1"/>
    <property type="molecule type" value="Genomic_DNA"/>
</dbReference>
<protein>
    <recommendedName>
        <fullName evidence="1">Mutator-like transposase domain-containing protein</fullName>
    </recommendedName>
</protein>
<evidence type="ECO:0000259" key="1">
    <source>
        <dbReference type="Pfam" id="PF20700"/>
    </source>
</evidence>